<dbReference type="InterPro" id="IPR023753">
    <property type="entry name" value="FAD/NAD-binding_dom"/>
</dbReference>
<feature type="binding site" evidence="6">
    <location>
        <position position="33"/>
    </location>
    <ligand>
        <name>FAD</name>
        <dbReference type="ChEBI" id="CHEBI:57692"/>
    </ligand>
</feature>
<comment type="subunit">
    <text evidence="1 6">Homodimer.</text>
</comment>
<gene>
    <name evidence="8" type="ORF">OEV82_14270</name>
</gene>
<evidence type="ECO:0000313" key="8">
    <source>
        <dbReference type="EMBL" id="MCU9595596.1"/>
    </source>
</evidence>
<evidence type="ECO:0000259" key="7">
    <source>
        <dbReference type="Pfam" id="PF07992"/>
    </source>
</evidence>
<dbReference type="InterPro" id="IPR036188">
    <property type="entry name" value="FAD/NAD-bd_sf"/>
</dbReference>
<comment type="catalytic activity">
    <reaction evidence="6">
        <text>2 reduced [2Fe-2S]-[ferredoxin] + NADP(+) + H(+) = 2 oxidized [2Fe-2S]-[ferredoxin] + NADPH</text>
        <dbReference type="Rhea" id="RHEA:20125"/>
        <dbReference type="Rhea" id="RHEA-COMP:10000"/>
        <dbReference type="Rhea" id="RHEA-COMP:10001"/>
        <dbReference type="ChEBI" id="CHEBI:15378"/>
        <dbReference type="ChEBI" id="CHEBI:33737"/>
        <dbReference type="ChEBI" id="CHEBI:33738"/>
        <dbReference type="ChEBI" id="CHEBI:57783"/>
        <dbReference type="ChEBI" id="CHEBI:58349"/>
        <dbReference type="EC" id="1.18.1.2"/>
    </reaction>
</comment>
<keyword evidence="2 6" id="KW-0285">Flavoprotein</keyword>
<dbReference type="RefSeq" id="WP_263062243.1">
    <property type="nucleotide sequence ID" value="NZ_JAOUSE010000062.1"/>
</dbReference>
<dbReference type="PRINTS" id="PR00469">
    <property type="entry name" value="PNDRDTASEII"/>
</dbReference>
<dbReference type="InterPro" id="IPR050097">
    <property type="entry name" value="Ferredoxin-NADP_redctase_2"/>
</dbReference>
<dbReference type="SUPFAM" id="SSF51905">
    <property type="entry name" value="FAD/NAD(P)-binding domain"/>
    <property type="match status" value="1"/>
</dbReference>
<keyword evidence="9" id="KW-1185">Reference proteome</keyword>
<dbReference type="EMBL" id="JAOUSE010000062">
    <property type="protein sequence ID" value="MCU9595596.1"/>
    <property type="molecule type" value="Genomic_DNA"/>
</dbReference>
<evidence type="ECO:0000313" key="9">
    <source>
        <dbReference type="Proteomes" id="UP001208656"/>
    </source>
</evidence>
<reference evidence="8 9" key="1">
    <citation type="submission" date="2022-10" db="EMBL/GenBank/DDBJ databases">
        <title>Description of Fervidibacillus gen. nov. in the family Fervidibacillaceae fam. nov. with two species, Fervidibacillus albus sp. nov., and Fervidibacillus halotolerans sp. nov., isolated from tidal flat sediments.</title>
        <authorList>
            <person name="Kwon K.K."/>
            <person name="Yang S.-H."/>
        </authorList>
    </citation>
    <scope>NUCLEOTIDE SEQUENCE [LARGE SCALE GENOMIC DNA]</scope>
    <source>
        <strain evidence="8 9">DSM 23332</strain>
    </source>
</reference>
<evidence type="ECO:0000256" key="6">
    <source>
        <dbReference type="HAMAP-Rule" id="MF_01685"/>
    </source>
</evidence>
<feature type="binding site" evidence="6">
    <location>
        <position position="45"/>
    </location>
    <ligand>
        <name>FAD</name>
        <dbReference type="ChEBI" id="CHEBI:57692"/>
    </ligand>
</feature>
<feature type="domain" description="FAD/NAD(P)-binding" evidence="7">
    <location>
        <begin position="4"/>
        <end position="300"/>
    </location>
</feature>
<proteinExistence type="inferred from homology"/>
<dbReference type="HAMAP" id="MF_01685">
    <property type="entry name" value="FENR2"/>
    <property type="match status" value="1"/>
</dbReference>
<dbReference type="PANTHER" id="PTHR48105">
    <property type="entry name" value="THIOREDOXIN REDUCTASE 1-RELATED-RELATED"/>
    <property type="match status" value="1"/>
</dbReference>
<dbReference type="Pfam" id="PF07992">
    <property type="entry name" value="Pyr_redox_2"/>
    <property type="match status" value="1"/>
</dbReference>
<dbReference type="Gene3D" id="3.50.50.60">
    <property type="entry name" value="FAD/NAD(P)-binding domain"/>
    <property type="match status" value="2"/>
</dbReference>
<dbReference type="PRINTS" id="PR00368">
    <property type="entry name" value="FADPNR"/>
</dbReference>
<organism evidence="8 9">
    <name type="scientific">Pallidibacillus thermolactis</name>
    <dbReference type="NCBI Taxonomy" id="251051"/>
    <lineage>
        <taxon>Bacteria</taxon>
        <taxon>Bacillati</taxon>
        <taxon>Bacillota</taxon>
        <taxon>Bacilli</taxon>
        <taxon>Bacillales</taxon>
        <taxon>Bacillaceae</taxon>
        <taxon>Pallidibacillus</taxon>
    </lineage>
</organism>
<evidence type="ECO:0000256" key="2">
    <source>
        <dbReference type="ARBA" id="ARBA00022630"/>
    </source>
</evidence>
<name>A0ABT2WIS7_9BACI</name>
<keyword evidence="3 6" id="KW-0274">FAD</keyword>
<feature type="binding site" evidence="6">
    <location>
        <position position="284"/>
    </location>
    <ligand>
        <name>FAD</name>
        <dbReference type="ChEBI" id="CHEBI:57692"/>
    </ligand>
</feature>
<comment type="similarity">
    <text evidence="6">Belongs to the ferredoxin--NADP reductase type 2 family.</text>
</comment>
<keyword evidence="5 6" id="KW-0560">Oxidoreductase</keyword>
<protein>
    <recommendedName>
        <fullName evidence="6">Ferredoxin--NADP reductase</fullName>
        <shortName evidence="6">FNR</shortName>
        <shortName evidence="6">Fd-NADP(+) reductase</shortName>
        <ecNumber evidence="6">1.18.1.2</ecNumber>
    </recommendedName>
</protein>
<evidence type="ECO:0000256" key="5">
    <source>
        <dbReference type="ARBA" id="ARBA00023002"/>
    </source>
</evidence>
<comment type="caution">
    <text evidence="6">Lacks conserved residue(s) required for the propagation of feature annotation.</text>
</comment>
<evidence type="ECO:0000256" key="3">
    <source>
        <dbReference type="ARBA" id="ARBA00022827"/>
    </source>
</evidence>
<comment type="cofactor">
    <cofactor evidence="6">
        <name>FAD</name>
        <dbReference type="ChEBI" id="CHEBI:57692"/>
    </cofactor>
    <text evidence="6">Binds 1 FAD per subunit.</text>
</comment>
<evidence type="ECO:0000256" key="1">
    <source>
        <dbReference type="ARBA" id="ARBA00011738"/>
    </source>
</evidence>
<feature type="binding site" evidence="6">
    <location>
        <position position="41"/>
    </location>
    <ligand>
        <name>FAD</name>
        <dbReference type="ChEBI" id="CHEBI:57692"/>
    </ligand>
</feature>
<sequence>MELFDVTIIGGGPAGLYSAFYSGMRNMKTKIIEVQPILGGKVNIYPEKILWDVGGLPPIQAQHFVQNLINQAKTFSPTICLNTKVEQITKQGEIFVISTDSGEIHYSKTIIVAVGGGILNPIKLEVEGADKYAMSNLHYTILGLKRFQNKRVLVSGGGNGAIDWAVELLPVAKEVTVIYRGEQLSAHESQVEKLKQHDVNIMLNAEIQSLLSNRNQTRIAQVVISQNGNSLLLPVDDVLVCHGYQREMSLSFADEIKPNVKDDYYLVSHGQCRTSVPGVFAAGDIIYYEDKVNLLAGAFQDAVLAVNSAKLYIDPKAEKYAMVSSHNEKFLEKNKDLVQKCDLQCLT</sequence>
<feature type="binding site" evidence="6">
    <location>
        <position position="85"/>
    </location>
    <ligand>
        <name>FAD</name>
        <dbReference type="ChEBI" id="CHEBI:57692"/>
    </ligand>
</feature>
<feature type="binding site" evidence="6">
    <location>
        <position position="325"/>
    </location>
    <ligand>
        <name>FAD</name>
        <dbReference type="ChEBI" id="CHEBI:57692"/>
    </ligand>
</feature>
<dbReference type="Proteomes" id="UP001208656">
    <property type="component" value="Unassembled WGS sequence"/>
</dbReference>
<dbReference type="EC" id="1.18.1.2" evidence="6"/>
<evidence type="ECO:0000256" key="4">
    <source>
        <dbReference type="ARBA" id="ARBA00022857"/>
    </source>
</evidence>
<dbReference type="InterPro" id="IPR022890">
    <property type="entry name" value="Fd--NADP_Rdtase_type_2"/>
</dbReference>
<comment type="caution">
    <text evidence="8">The sequence shown here is derived from an EMBL/GenBank/DDBJ whole genome shotgun (WGS) entry which is preliminary data.</text>
</comment>
<keyword evidence="4 6" id="KW-0521">NADP</keyword>
<feature type="binding site" evidence="6">
    <location>
        <position position="119"/>
    </location>
    <ligand>
        <name>FAD</name>
        <dbReference type="ChEBI" id="CHEBI:57692"/>
    </ligand>
</feature>
<accession>A0ABT2WIS7</accession>